<keyword evidence="7" id="KW-0238">DNA-binding</keyword>
<feature type="domain" description="C2H2-type" evidence="12">
    <location>
        <begin position="454"/>
        <end position="482"/>
    </location>
</feature>
<feature type="domain" description="C2H2-type" evidence="12">
    <location>
        <begin position="396"/>
        <end position="423"/>
    </location>
</feature>
<dbReference type="InterPro" id="IPR013087">
    <property type="entry name" value="Znf_C2H2_type"/>
</dbReference>
<evidence type="ECO:0000313" key="15">
    <source>
        <dbReference type="EMBL" id="JAT03823.1"/>
    </source>
</evidence>
<gene>
    <name evidence="13" type="ORF">g.39505</name>
    <name evidence="15" type="ORF">g.39514</name>
    <name evidence="14" type="ORF">g.39516</name>
</gene>
<dbReference type="EMBL" id="GECU01029877">
    <property type="protein sequence ID" value="JAS77829.1"/>
    <property type="molecule type" value="Transcribed_RNA"/>
</dbReference>
<keyword evidence="3" id="KW-0677">Repeat</keyword>
<evidence type="ECO:0000256" key="5">
    <source>
        <dbReference type="ARBA" id="ARBA00022833"/>
    </source>
</evidence>
<feature type="domain" description="C2H2-type" evidence="12">
    <location>
        <begin position="337"/>
        <end position="367"/>
    </location>
</feature>
<evidence type="ECO:0000256" key="11">
    <source>
        <dbReference type="SAM" id="MobiDB-lite"/>
    </source>
</evidence>
<protein>
    <recommendedName>
        <fullName evidence="12">C2H2-type domain-containing protein</fullName>
    </recommendedName>
</protein>
<dbReference type="FunFam" id="3.30.160.60:FF:000446">
    <property type="entry name" value="Zinc finger protein"/>
    <property type="match status" value="1"/>
</dbReference>
<dbReference type="PANTHER" id="PTHR19818:SF161">
    <property type="entry name" value="C2H2-TYPE DOMAIN-CONTAINING PROTEIN"/>
    <property type="match status" value="1"/>
</dbReference>
<keyword evidence="4 10" id="KW-0863">Zinc-finger</keyword>
<evidence type="ECO:0000256" key="10">
    <source>
        <dbReference type="PROSITE-ProRule" id="PRU00042"/>
    </source>
</evidence>
<keyword evidence="5" id="KW-0862">Zinc</keyword>
<evidence type="ECO:0000256" key="4">
    <source>
        <dbReference type="ARBA" id="ARBA00022771"/>
    </source>
</evidence>
<evidence type="ECO:0000256" key="8">
    <source>
        <dbReference type="ARBA" id="ARBA00023163"/>
    </source>
</evidence>
<dbReference type="GO" id="GO:0000978">
    <property type="term" value="F:RNA polymerase II cis-regulatory region sequence-specific DNA binding"/>
    <property type="evidence" value="ECO:0007669"/>
    <property type="project" value="TreeGrafter"/>
</dbReference>
<keyword evidence="2" id="KW-0479">Metal-binding</keyword>
<organism evidence="13">
    <name type="scientific">Homalodisca liturata</name>
    <dbReference type="NCBI Taxonomy" id="320908"/>
    <lineage>
        <taxon>Eukaryota</taxon>
        <taxon>Metazoa</taxon>
        <taxon>Ecdysozoa</taxon>
        <taxon>Arthropoda</taxon>
        <taxon>Hexapoda</taxon>
        <taxon>Insecta</taxon>
        <taxon>Pterygota</taxon>
        <taxon>Neoptera</taxon>
        <taxon>Paraneoptera</taxon>
        <taxon>Hemiptera</taxon>
        <taxon>Auchenorrhyncha</taxon>
        <taxon>Membracoidea</taxon>
        <taxon>Cicadellidae</taxon>
        <taxon>Cicadellinae</taxon>
        <taxon>Proconiini</taxon>
        <taxon>Homalodisca</taxon>
    </lineage>
</organism>
<dbReference type="AlphaFoldDB" id="A0A1B6HT06"/>
<feature type="region of interest" description="Disordered" evidence="11">
    <location>
        <begin position="175"/>
        <end position="197"/>
    </location>
</feature>
<dbReference type="InterPro" id="IPR050329">
    <property type="entry name" value="GLI_C2H2-zinc-finger"/>
</dbReference>
<evidence type="ECO:0000313" key="13">
    <source>
        <dbReference type="EMBL" id="JAS77790.1"/>
    </source>
</evidence>
<evidence type="ECO:0000256" key="7">
    <source>
        <dbReference type="ARBA" id="ARBA00023125"/>
    </source>
</evidence>
<comment type="subcellular location">
    <subcellularLocation>
        <location evidence="1">Nucleus</location>
    </subcellularLocation>
</comment>
<reference evidence="13" key="1">
    <citation type="submission" date="2015-11" db="EMBL/GenBank/DDBJ databases">
        <title>De novo transcriptome assembly of four potential Pierce s Disease insect vectors from Arizona vineyards.</title>
        <authorList>
            <person name="Tassone E.E."/>
        </authorList>
    </citation>
    <scope>NUCLEOTIDE SEQUENCE</scope>
</reference>
<feature type="domain" description="C2H2-type" evidence="12">
    <location>
        <begin position="278"/>
        <end position="306"/>
    </location>
</feature>
<dbReference type="Gene3D" id="3.30.160.60">
    <property type="entry name" value="Classic Zinc Finger"/>
    <property type="match status" value="6"/>
</dbReference>
<keyword evidence="9" id="KW-0539">Nucleus</keyword>
<evidence type="ECO:0000256" key="2">
    <source>
        <dbReference type="ARBA" id="ARBA00022723"/>
    </source>
</evidence>
<dbReference type="PROSITE" id="PS00028">
    <property type="entry name" value="ZINC_FINGER_C2H2_1"/>
    <property type="match status" value="7"/>
</dbReference>
<dbReference type="PANTHER" id="PTHR19818">
    <property type="entry name" value="ZINC FINGER PROTEIN ZIC AND GLI"/>
    <property type="match status" value="1"/>
</dbReference>
<dbReference type="SMART" id="SM00355">
    <property type="entry name" value="ZnF_C2H2"/>
    <property type="match status" value="10"/>
</dbReference>
<feature type="domain" description="C2H2-type" evidence="12">
    <location>
        <begin position="368"/>
        <end position="395"/>
    </location>
</feature>
<sequence>MRSLDVFLTQTFLSLETFLQRATTLNIFEALIFNYKIKVDSVEQCSPQFTTFVMDLCNELQMILQESAIDGNDKPECIDKAVATFCELQPANPDFEVFDAPLPSHQEVGHKDQWELKDCDSVGKEIDIRFVELKETPITQQSNKQSSVYTCEHCNRKYRTSEKFLKHSCKAAPVADTRDDESVDDPEPVASEQEHVSQTSCEEVELSVYVCSVCYSTYSRREMFDQHTHTENNQEVELMTDTAQLQRHRKFVCGICSEVYRSLGRIAYHAARCHAGPYQCELCVHVATTKQLLNRHKKKCHKGMESFFCTECGLGFKRRTSLQKHLVNRHESGQDHFVCDIDGCSQLFPKKIHLTNHKIEVHGMERKFLCQVCGHKFMTQDSLSRHLEFHTNKKRFECRICSKLFATNEKLTFHVRTHTGEKPFVCDRLGCTKSFVSKAKLTEHLQRHNGEKRHKCPICGKQYANKPDLRIHLRKIHPSGENSVETAPADSECIVATPDLPRVEQHPEPSGVDIYPSSLILQVDNPGSQLYNSMQFYQEPLQMVRSVTVPQSVVITSYETVMGM</sequence>
<dbReference type="PROSITE" id="PS50157">
    <property type="entry name" value="ZINC_FINGER_C2H2_2"/>
    <property type="match status" value="7"/>
</dbReference>
<evidence type="ECO:0000256" key="1">
    <source>
        <dbReference type="ARBA" id="ARBA00004123"/>
    </source>
</evidence>
<evidence type="ECO:0000313" key="14">
    <source>
        <dbReference type="EMBL" id="JAS77829.1"/>
    </source>
</evidence>
<evidence type="ECO:0000256" key="6">
    <source>
        <dbReference type="ARBA" id="ARBA00023015"/>
    </source>
</evidence>
<keyword evidence="8" id="KW-0804">Transcription</keyword>
<dbReference type="InterPro" id="IPR036236">
    <property type="entry name" value="Znf_C2H2_sf"/>
</dbReference>
<evidence type="ECO:0000256" key="3">
    <source>
        <dbReference type="ARBA" id="ARBA00022737"/>
    </source>
</evidence>
<dbReference type="EMBL" id="GECU01003884">
    <property type="protein sequence ID" value="JAT03823.1"/>
    <property type="molecule type" value="Transcribed_RNA"/>
</dbReference>
<dbReference type="GO" id="GO:0008270">
    <property type="term" value="F:zinc ion binding"/>
    <property type="evidence" value="ECO:0007669"/>
    <property type="project" value="UniProtKB-KW"/>
</dbReference>
<feature type="domain" description="C2H2-type" evidence="12">
    <location>
        <begin position="424"/>
        <end position="453"/>
    </location>
</feature>
<dbReference type="EMBL" id="GECU01029916">
    <property type="protein sequence ID" value="JAS77790.1"/>
    <property type="molecule type" value="Transcribed_RNA"/>
</dbReference>
<name>A0A1B6HT06_9HEMI</name>
<accession>A0A1B6HT06</accession>
<evidence type="ECO:0000259" key="12">
    <source>
        <dbReference type="PROSITE" id="PS50157"/>
    </source>
</evidence>
<keyword evidence="6" id="KW-0805">Transcription regulation</keyword>
<dbReference type="GO" id="GO:0005634">
    <property type="term" value="C:nucleus"/>
    <property type="evidence" value="ECO:0007669"/>
    <property type="project" value="UniProtKB-SubCell"/>
</dbReference>
<feature type="compositionally biased region" description="Acidic residues" evidence="11">
    <location>
        <begin position="178"/>
        <end position="187"/>
    </location>
</feature>
<dbReference type="GO" id="GO:0045944">
    <property type="term" value="P:positive regulation of transcription by RNA polymerase II"/>
    <property type="evidence" value="ECO:0007669"/>
    <property type="project" value="UniProtKB-ARBA"/>
</dbReference>
<dbReference type="GO" id="GO:0000981">
    <property type="term" value="F:DNA-binding transcription factor activity, RNA polymerase II-specific"/>
    <property type="evidence" value="ECO:0007669"/>
    <property type="project" value="TreeGrafter"/>
</dbReference>
<evidence type="ECO:0000256" key="9">
    <source>
        <dbReference type="ARBA" id="ARBA00023242"/>
    </source>
</evidence>
<dbReference type="Pfam" id="PF00096">
    <property type="entry name" value="zf-C2H2"/>
    <property type="match status" value="3"/>
</dbReference>
<proteinExistence type="predicted"/>
<dbReference type="SUPFAM" id="SSF57667">
    <property type="entry name" value="beta-beta-alpha zinc fingers"/>
    <property type="match status" value="4"/>
</dbReference>
<dbReference type="FunFam" id="3.30.160.60:FF:000064">
    <property type="entry name" value="Early growth response protein 3"/>
    <property type="match status" value="1"/>
</dbReference>
<feature type="domain" description="C2H2-type" evidence="12">
    <location>
        <begin position="307"/>
        <end position="335"/>
    </location>
</feature>